<dbReference type="InterPro" id="IPR050320">
    <property type="entry name" value="N5-glutamine_MTase"/>
</dbReference>
<dbReference type="GO" id="GO:0102559">
    <property type="term" value="F:peptide chain release factor N(5)-glutamine methyltransferase activity"/>
    <property type="evidence" value="ECO:0007669"/>
    <property type="project" value="UniProtKB-EC"/>
</dbReference>
<feature type="binding site" evidence="1">
    <location>
        <begin position="229"/>
        <end position="232"/>
    </location>
    <ligand>
        <name>substrate</name>
    </ligand>
</feature>
<feature type="region of interest" description="Disordered" evidence="2">
    <location>
        <begin position="329"/>
        <end position="354"/>
    </location>
</feature>
<keyword evidence="1" id="KW-0949">S-adenosyl-L-methionine</keyword>
<dbReference type="Proteomes" id="UP001519305">
    <property type="component" value="Unassembled WGS sequence"/>
</dbReference>
<dbReference type="CDD" id="cd02440">
    <property type="entry name" value="AdoMet_MTases"/>
    <property type="match status" value="1"/>
</dbReference>
<dbReference type="HAMAP" id="MF_02126">
    <property type="entry name" value="RF_methyltr_PrmC"/>
    <property type="match status" value="1"/>
</dbReference>
<dbReference type="InterPro" id="IPR019874">
    <property type="entry name" value="RF_methyltr_PrmC"/>
</dbReference>
<comment type="catalytic activity">
    <reaction evidence="1">
        <text>L-glutaminyl-[peptide chain release factor] + S-adenosyl-L-methionine = N(5)-methyl-L-glutaminyl-[peptide chain release factor] + S-adenosyl-L-homocysteine + H(+)</text>
        <dbReference type="Rhea" id="RHEA:42896"/>
        <dbReference type="Rhea" id="RHEA-COMP:10271"/>
        <dbReference type="Rhea" id="RHEA-COMP:10272"/>
        <dbReference type="ChEBI" id="CHEBI:15378"/>
        <dbReference type="ChEBI" id="CHEBI:30011"/>
        <dbReference type="ChEBI" id="CHEBI:57856"/>
        <dbReference type="ChEBI" id="CHEBI:59789"/>
        <dbReference type="ChEBI" id="CHEBI:61891"/>
        <dbReference type="EC" id="2.1.1.297"/>
    </reaction>
</comment>
<keyword evidence="1 5" id="KW-0808">Transferase</keyword>
<dbReference type="PANTHER" id="PTHR18895:SF74">
    <property type="entry name" value="MTRF1L RELEASE FACTOR GLUTAMINE METHYLTRANSFERASE"/>
    <property type="match status" value="1"/>
</dbReference>
<evidence type="ECO:0000313" key="5">
    <source>
        <dbReference type="EMBL" id="MBP2332940.1"/>
    </source>
</evidence>
<dbReference type="Gene3D" id="3.40.50.150">
    <property type="entry name" value="Vaccinia Virus protein VP39"/>
    <property type="match status" value="1"/>
</dbReference>
<comment type="caution">
    <text evidence="5">The sequence shown here is derived from an EMBL/GenBank/DDBJ whole genome shotgun (WGS) entry which is preliminary data.</text>
</comment>
<feature type="domain" description="Ribosomal RNA methyltransferase FtsJ" evidence="3">
    <location>
        <begin position="134"/>
        <end position="289"/>
    </location>
</feature>
<comment type="function">
    <text evidence="1">Methylates the class 1 translation termination release factors RF1/PrfA and RF2/PrfB on the glutamine residue of the universally conserved GGQ motif.</text>
</comment>
<dbReference type="InterPro" id="IPR040758">
    <property type="entry name" value="PrmC_N"/>
</dbReference>
<dbReference type="RefSeq" id="WP_224371684.1">
    <property type="nucleotide sequence ID" value="NZ_CP047357.1"/>
</dbReference>
<sequence>MSAPSTVGSILSEVAAALADAGCASPQADAEQLMMHVSGRSRTDLILSRRDPVAADDPLVAELPALVVRRAAREPLQHILGTAPMGRLELAVGPGVFVPRPETELLAEWCITALGDVGLDDDPHRRKAGAPAGNGPVVVDLCTGSGALALAIADRVPAASVTGVELDPVAAEWARRNLDSCRELWAGEATPRTGAVRIIAGDVTDPGLVDGADAPLADLRGRVDLVVSNPPYVPLATYVDAEVRHDPHHAVFGGDDGLDVIRPMLNIVRELLAPGGAVAIEHDDDSGADVSELLAGTGFCRDIEVHRDLAGRDRFTTAYRCGGGHRCARRGATGDGATQNDSTRDTNEGTDQAT</sequence>
<dbReference type="InterPro" id="IPR002052">
    <property type="entry name" value="DNA_methylase_N6_adenine_CS"/>
</dbReference>
<dbReference type="Pfam" id="PF01728">
    <property type="entry name" value="FtsJ"/>
    <property type="match status" value="1"/>
</dbReference>
<comment type="similarity">
    <text evidence="1">Belongs to the protein N5-glutamine methyltransferase family. PrmC subfamily.</text>
</comment>
<feature type="binding site" evidence="1">
    <location>
        <position position="165"/>
    </location>
    <ligand>
        <name>S-adenosyl-L-methionine</name>
        <dbReference type="ChEBI" id="CHEBI:59789"/>
    </ligand>
</feature>
<dbReference type="PANTHER" id="PTHR18895">
    <property type="entry name" value="HEMK METHYLTRANSFERASE"/>
    <property type="match status" value="1"/>
</dbReference>
<dbReference type="EMBL" id="JAGINY010000001">
    <property type="protein sequence ID" value="MBP2332940.1"/>
    <property type="molecule type" value="Genomic_DNA"/>
</dbReference>
<dbReference type="InterPro" id="IPR029063">
    <property type="entry name" value="SAM-dependent_MTases_sf"/>
</dbReference>
<keyword evidence="1 5" id="KW-0489">Methyltransferase</keyword>
<dbReference type="PROSITE" id="PS00092">
    <property type="entry name" value="N6_MTASE"/>
    <property type="match status" value="1"/>
</dbReference>
<dbReference type="Pfam" id="PF17827">
    <property type="entry name" value="PrmC_N"/>
    <property type="match status" value="1"/>
</dbReference>
<protein>
    <recommendedName>
        <fullName evidence="1">Release factor glutamine methyltransferase</fullName>
        <shortName evidence="1">RF MTase</shortName>
        <ecNumber evidence="1">2.1.1.297</ecNumber>
    </recommendedName>
    <alternativeName>
        <fullName evidence="1">N5-glutamine methyltransferase PrmC</fullName>
    </alternativeName>
    <alternativeName>
        <fullName evidence="1">Protein-(glutamine-N5) MTase PrmC</fullName>
    </alternativeName>
    <alternativeName>
        <fullName evidence="1">Protein-glutamine N-methyltransferase PrmC</fullName>
    </alternativeName>
</protein>
<dbReference type="GO" id="GO:0032259">
    <property type="term" value="P:methylation"/>
    <property type="evidence" value="ECO:0007669"/>
    <property type="project" value="UniProtKB-KW"/>
</dbReference>
<proteinExistence type="inferred from homology"/>
<feature type="binding site" evidence="1">
    <location>
        <position position="229"/>
    </location>
    <ligand>
        <name>S-adenosyl-L-methionine</name>
        <dbReference type="ChEBI" id="CHEBI:59789"/>
    </ligand>
</feature>
<dbReference type="EC" id="2.1.1.297" evidence="1"/>
<reference evidence="5 6" key="1">
    <citation type="submission" date="2021-03" db="EMBL/GenBank/DDBJ databases">
        <title>Sequencing the genomes of 1000 actinobacteria strains.</title>
        <authorList>
            <person name="Klenk H.-P."/>
        </authorList>
    </citation>
    <scope>NUCLEOTIDE SEQUENCE [LARGE SCALE GENOMIC DNA]</scope>
    <source>
        <strain evidence="5 6">DSM 44506</strain>
    </source>
</reference>
<feature type="domain" description="Release factor glutamine methyltransferase N-terminal" evidence="4">
    <location>
        <begin position="10"/>
        <end position="81"/>
    </location>
</feature>
<evidence type="ECO:0000259" key="3">
    <source>
        <dbReference type="Pfam" id="PF01728"/>
    </source>
</evidence>
<comment type="caution">
    <text evidence="1">Lacks conserved residue(s) required for the propagation of feature annotation.</text>
</comment>
<dbReference type="Gene3D" id="1.10.8.10">
    <property type="entry name" value="DNA helicase RuvA subunit, C-terminal domain"/>
    <property type="match status" value="1"/>
</dbReference>
<dbReference type="NCBIfam" id="TIGR03534">
    <property type="entry name" value="RF_mod_PrmC"/>
    <property type="match status" value="1"/>
</dbReference>
<keyword evidence="6" id="KW-1185">Reference proteome</keyword>
<evidence type="ECO:0000259" key="4">
    <source>
        <dbReference type="Pfam" id="PF17827"/>
    </source>
</evidence>
<gene>
    <name evidence="1" type="primary">prmC</name>
    <name evidence="5" type="ORF">JOF33_001639</name>
</gene>
<evidence type="ECO:0000256" key="2">
    <source>
        <dbReference type="SAM" id="MobiDB-lite"/>
    </source>
</evidence>
<dbReference type="SUPFAM" id="SSF53335">
    <property type="entry name" value="S-adenosyl-L-methionine-dependent methyltransferases"/>
    <property type="match status" value="1"/>
</dbReference>
<dbReference type="InterPro" id="IPR002877">
    <property type="entry name" value="RNA_MeTrfase_FtsJ_dom"/>
</dbReference>
<accession>A0ABS4U8F8</accession>
<evidence type="ECO:0000256" key="1">
    <source>
        <dbReference type="HAMAP-Rule" id="MF_02126"/>
    </source>
</evidence>
<evidence type="ECO:0000313" key="6">
    <source>
        <dbReference type="Proteomes" id="UP001519305"/>
    </source>
</evidence>
<organism evidence="5 6">
    <name type="scientific">Corynebacterium freneyi</name>
    <dbReference type="NCBI Taxonomy" id="134034"/>
    <lineage>
        <taxon>Bacteria</taxon>
        <taxon>Bacillati</taxon>
        <taxon>Actinomycetota</taxon>
        <taxon>Actinomycetes</taxon>
        <taxon>Mycobacteriales</taxon>
        <taxon>Corynebacteriaceae</taxon>
        <taxon>Corynebacterium</taxon>
    </lineage>
</organism>
<name>A0ABS4U8F8_9CORY</name>